<dbReference type="CDD" id="cd01293">
    <property type="entry name" value="Bact_CD"/>
    <property type="match status" value="1"/>
</dbReference>
<organism evidence="4 5">
    <name type="scientific">Pseudomonas putida</name>
    <name type="common">Arthrobacter siderocapsulatus</name>
    <dbReference type="NCBI Taxonomy" id="303"/>
    <lineage>
        <taxon>Bacteria</taxon>
        <taxon>Pseudomonadati</taxon>
        <taxon>Pseudomonadota</taxon>
        <taxon>Gammaproteobacteria</taxon>
        <taxon>Pseudomonadales</taxon>
        <taxon>Pseudomonadaceae</taxon>
        <taxon>Pseudomonas</taxon>
    </lineage>
</organism>
<dbReference type="PANTHER" id="PTHR32027">
    <property type="entry name" value="CYTOSINE DEAMINASE"/>
    <property type="match status" value="1"/>
</dbReference>
<evidence type="ECO:0000256" key="2">
    <source>
        <dbReference type="ARBA" id="ARBA00022801"/>
    </source>
</evidence>
<reference evidence="5" key="1">
    <citation type="submission" date="2019-04" db="EMBL/GenBank/DDBJ databases">
        <title>Genome sequence of Pseudomonas putida 1290, an auxin catabolizing strain.</title>
        <authorList>
            <person name="Laird T.S."/>
            <person name="Leveau J.H.J."/>
        </authorList>
    </citation>
    <scope>NUCLEOTIDE SEQUENCE [LARGE SCALE GENOMIC DNA]</scope>
    <source>
        <strain evidence="5">1290</strain>
    </source>
</reference>
<dbReference type="InterPro" id="IPR052349">
    <property type="entry name" value="Metallo-hydrolase_Enzymes"/>
</dbReference>
<evidence type="ECO:0000259" key="3">
    <source>
        <dbReference type="Pfam" id="PF07969"/>
    </source>
</evidence>
<evidence type="ECO:0000313" key="4">
    <source>
        <dbReference type="EMBL" id="QCI12402.1"/>
    </source>
</evidence>
<dbReference type="Pfam" id="PF07969">
    <property type="entry name" value="Amidohydro_3"/>
    <property type="match status" value="1"/>
</dbReference>
<keyword evidence="1" id="KW-0479">Metal-binding</keyword>
<protein>
    <submittedName>
        <fullName evidence="4">Amidohydrolase</fullName>
    </submittedName>
</protein>
<dbReference type="SUPFAM" id="SSF51556">
    <property type="entry name" value="Metallo-dependent hydrolases"/>
    <property type="match status" value="1"/>
</dbReference>
<dbReference type="Proteomes" id="UP000298551">
    <property type="component" value="Chromosome"/>
</dbReference>
<dbReference type="OrthoDB" id="9815027at2"/>
<dbReference type="GO" id="GO:0046872">
    <property type="term" value="F:metal ion binding"/>
    <property type="evidence" value="ECO:0007669"/>
    <property type="project" value="UniProtKB-KW"/>
</dbReference>
<dbReference type="EMBL" id="CP039371">
    <property type="protein sequence ID" value="QCI12402.1"/>
    <property type="molecule type" value="Genomic_DNA"/>
</dbReference>
<dbReference type="Gene3D" id="2.30.40.10">
    <property type="entry name" value="Urease, subunit C, domain 1"/>
    <property type="match status" value="1"/>
</dbReference>
<dbReference type="GO" id="GO:0016814">
    <property type="term" value="F:hydrolase activity, acting on carbon-nitrogen (but not peptide) bonds, in cyclic amidines"/>
    <property type="evidence" value="ECO:0007669"/>
    <property type="project" value="TreeGrafter"/>
</dbReference>
<evidence type="ECO:0000256" key="1">
    <source>
        <dbReference type="ARBA" id="ARBA00022723"/>
    </source>
</evidence>
<dbReference type="InterPro" id="IPR011059">
    <property type="entry name" value="Metal-dep_hydrolase_composite"/>
</dbReference>
<dbReference type="InterPro" id="IPR032466">
    <property type="entry name" value="Metal_Hydrolase"/>
</dbReference>
<name>A0A4D6X8E8_PSEPU</name>
<dbReference type="GO" id="GO:0019239">
    <property type="term" value="F:deaminase activity"/>
    <property type="evidence" value="ECO:0007669"/>
    <property type="project" value="UniProtKB-ARBA"/>
</dbReference>
<dbReference type="RefSeq" id="WP_136914559.1">
    <property type="nucleotide sequence ID" value="NZ_CP039371.1"/>
</dbReference>
<dbReference type="InterPro" id="IPR013108">
    <property type="entry name" value="Amidohydro_3"/>
</dbReference>
<proteinExistence type="predicted"/>
<evidence type="ECO:0000313" key="5">
    <source>
        <dbReference type="Proteomes" id="UP000298551"/>
    </source>
</evidence>
<dbReference type="PANTHER" id="PTHR32027:SF9">
    <property type="entry name" value="BLL3847 PROTEIN"/>
    <property type="match status" value="1"/>
</dbReference>
<feature type="domain" description="Amidohydrolase 3" evidence="3">
    <location>
        <begin position="136"/>
        <end position="372"/>
    </location>
</feature>
<sequence>MNDLQLINVRVGEDPTPTRLLIEDGHFVERLRQPAPTLDLGGRLVLPGLVETHIHLDKACILSRCHLHQGTLAEAIAQTRLAKADFTEADVYTRGAAVLEQAIIQGTTHMRTHVEIDPGIGLTGLRAVRRLQADYAWAVTLEICVFPQEGMLDNPGTEALLCQALDEGAEVLGGCPYTDSDPQAQIRRLFELAVAYDRDLDLHLDFDLQVAGMTLGEVIRCTHQHGWQGRVTVGHVTKLSALPKPELLAMGRALAEAGVQVTCLPATDLFLTGRDRFHDKPRGVAPLAQLHQCGVTCSLSSNNIGNPFTPYGDASLVRQANLYANVAQLGTPQELLLCLGWISRTSARLLRLERYGLEPGCRADFVVFDVPSPAEVIGRIAPPLMGFKHGRQTFVRPAAELLRRTPTALPVPDAG</sequence>
<dbReference type="AlphaFoldDB" id="A0A4D6X8E8"/>
<gene>
    <name evidence="4" type="ORF">E6B08_13975</name>
</gene>
<dbReference type="FunFam" id="3.20.20.140:FF:000019">
    <property type="entry name" value="Cytosine deaminase"/>
    <property type="match status" value="1"/>
</dbReference>
<dbReference type="SUPFAM" id="SSF51338">
    <property type="entry name" value="Composite domain of metallo-dependent hydrolases"/>
    <property type="match status" value="1"/>
</dbReference>
<dbReference type="Gene3D" id="3.20.20.140">
    <property type="entry name" value="Metal-dependent hydrolases"/>
    <property type="match status" value="1"/>
</dbReference>
<accession>A0A4D6X8E8</accession>
<keyword evidence="2 4" id="KW-0378">Hydrolase</keyword>